<dbReference type="RefSeq" id="WP_188506405.1">
    <property type="nucleotide sequence ID" value="NZ_BMER01000002.1"/>
</dbReference>
<reference evidence="9" key="1">
    <citation type="journal article" date="2014" name="Int. J. Syst. Evol. Microbiol.">
        <title>Complete genome sequence of Corynebacterium casei LMG S-19264T (=DSM 44701T), isolated from a smear-ripened cheese.</title>
        <authorList>
            <consortium name="US DOE Joint Genome Institute (JGI-PGF)"/>
            <person name="Walter F."/>
            <person name="Albersmeier A."/>
            <person name="Kalinowski J."/>
            <person name="Ruckert C."/>
        </authorList>
    </citation>
    <scope>NUCLEOTIDE SEQUENCE</scope>
    <source>
        <strain evidence="9">CGMCC 1.12195</strain>
    </source>
</reference>
<comment type="subcellular location">
    <subcellularLocation>
        <location evidence="1">Cell outer membrane</location>
    </subcellularLocation>
</comment>
<dbReference type="Pfam" id="PF07980">
    <property type="entry name" value="SusD_RagB"/>
    <property type="match status" value="1"/>
</dbReference>
<feature type="signal peptide" evidence="6">
    <location>
        <begin position="1"/>
        <end position="24"/>
    </location>
</feature>
<protein>
    <submittedName>
        <fullName evidence="9">Membrane protein</fullName>
    </submittedName>
</protein>
<feature type="domain" description="SusD-like N-terminal" evidence="8">
    <location>
        <begin position="86"/>
        <end position="220"/>
    </location>
</feature>
<evidence type="ECO:0000256" key="4">
    <source>
        <dbReference type="ARBA" id="ARBA00023136"/>
    </source>
</evidence>
<dbReference type="InterPro" id="IPR012944">
    <property type="entry name" value="SusD_RagB_dom"/>
</dbReference>
<dbReference type="CDD" id="cd08977">
    <property type="entry name" value="SusD"/>
    <property type="match status" value="1"/>
</dbReference>
<dbReference type="AlphaFoldDB" id="A0A917HTI0"/>
<dbReference type="InterPro" id="IPR033985">
    <property type="entry name" value="SusD-like_N"/>
</dbReference>
<keyword evidence="5" id="KW-0998">Cell outer membrane</keyword>
<accession>A0A917HTI0</accession>
<name>A0A917HTI0_9SPHI</name>
<gene>
    <name evidence="9" type="ORF">GCM10007415_25220</name>
</gene>
<evidence type="ECO:0000256" key="2">
    <source>
        <dbReference type="ARBA" id="ARBA00006275"/>
    </source>
</evidence>
<dbReference type="InterPro" id="IPR011990">
    <property type="entry name" value="TPR-like_helical_dom_sf"/>
</dbReference>
<dbReference type="GO" id="GO:0009279">
    <property type="term" value="C:cell outer membrane"/>
    <property type="evidence" value="ECO:0007669"/>
    <property type="project" value="UniProtKB-SubCell"/>
</dbReference>
<evidence type="ECO:0000259" key="7">
    <source>
        <dbReference type="Pfam" id="PF07980"/>
    </source>
</evidence>
<dbReference type="Proteomes" id="UP000660862">
    <property type="component" value="Unassembled WGS sequence"/>
</dbReference>
<dbReference type="SUPFAM" id="SSF48452">
    <property type="entry name" value="TPR-like"/>
    <property type="match status" value="1"/>
</dbReference>
<evidence type="ECO:0000256" key="3">
    <source>
        <dbReference type="ARBA" id="ARBA00022729"/>
    </source>
</evidence>
<reference evidence="9" key="2">
    <citation type="submission" date="2020-09" db="EMBL/GenBank/DDBJ databases">
        <authorList>
            <person name="Sun Q."/>
            <person name="Zhou Y."/>
        </authorList>
    </citation>
    <scope>NUCLEOTIDE SEQUENCE</scope>
    <source>
        <strain evidence="9">CGMCC 1.12195</strain>
    </source>
</reference>
<comment type="caution">
    <text evidence="9">The sequence shown here is derived from an EMBL/GenBank/DDBJ whole genome shotgun (WGS) entry which is preliminary data.</text>
</comment>
<evidence type="ECO:0000256" key="1">
    <source>
        <dbReference type="ARBA" id="ARBA00004442"/>
    </source>
</evidence>
<proteinExistence type="inferred from homology"/>
<comment type="similarity">
    <text evidence="2">Belongs to the SusD family.</text>
</comment>
<organism evidence="9 10">
    <name type="scientific">Parapedobacter pyrenivorans</name>
    <dbReference type="NCBI Taxonomy" id="1305674"/>
    <lineage>
        <taxon>Bacteria</taxon>
        <taxon>Pseudomonadati</taxon>
        <taxon>Bacteroidota</taxon>
        <taxon>Sphingobacteriia</taxon>
        <taxon>Sphingobacteriales</taxon>
        <taxon>Sphingobacteriaceae</taxon>
        <taxon>Parapedobacter</taxon>
    </lineage>
</organism>
<dbReference type="EMBL" id="BMER01000002">
    <property type="protein sequence ID" value="GGG89869.1"/>
    <property type="molecule type" value="Genomic_DNA"/>
</dbReference>
<feature type="chain" id="PRO_5037619907" evidence="6">
    <location>
        <begin position="25"/>
        <end position="450"/>
    </location>
</feature>
<feature type="domain" description="RagB/SusD" evidence="7">
    <location>
        <begin position="325"/>
        <end position="412"/>
    </location>
</feature>
<evidence type="ECO:0000313" key="10">
    <source>
        <dbReference type="Proteomes" id="UP000660862"/>
    </source>
</evidence>
<dbReference type="Pfam" id="PF14322">
    <property type="entry name" value="SusD-like_3"/>
    <property type="match status" value="1"/>
</dbReference>
<dbReference type="Gene3D" id="1.25.40.390">
    <property type="match status" value="1"/>
</dbReference>
<evidence type="ECO:0000259" key="8">
    <source>
        <dbReference type="Pfam" id="PF14322"/>
    </source>
</evidence>
<evidence type="ECO:0000313" key="9">
    <source>
        <dbReference type="EMBL" id="GGG89869.1"/>
    </source>
</evidence>
<keyword evidence="10" id="KW-1185">Reference proteome</keyword>
<keyword evidence="3 6" id="KW-0732">Signal</keyword>
<evidence type="ECO:0000256" key="5">
    <source>
        <dbReference type="ARBA" id="ARBA00023237"/>
    </source>
</evidence>
<evidence type="ECO:0000256" key="6">
    <source>
        <dbReference type="SAM" id="SignalP"/>
    </source>
</evidence>
<sequence length="450" mass="49547">MKSIKHFYMLALALMLLPSACSFLEIPAPKDQLVRGNVYTSDQSATAVISGIYYGVIEASGQLGNLGIATELSSDQLVYAGGDNGYRQFFENSLDESNGMIQNLWTAFYRSIYRCNAALEGLADATSIAADLHDQLRGEVLAIRAFCYFYLTNLWGDVPLVDGADHRVNQRIGRTPSASVQAAILADLREAEALLSDAYPSADRARINRRVVQALLARVYWLAGDWQQAADAATNVINDPAYVLEDPEAAFSMGSRGTIWQLIPFNLPAQAPTYIPGQPELIPTYYVAPQLLDDDEPGDQRTVVWLGTNEVDGVSYPYPYKYKVASGNSPATEALVVFRVAEQYLIRAEARAMLDDEAGALADVNAVRHRAGLGEFDGRGEALLAAIARERRIELFAEWGLRWLDLKRSGTAAEVLSPLKPGWKPADLLWPLPLAERQRNPNLEPQNDGY</sequence>
<keyword evidence="4" id="KW-0472">Membrane</keyword>